<evidence type="ECO:0000313" key="3">
    <source>
        <dbReference type="Proteomes" id="UP000011021"/>
    </source>
</evidence>
<feature type="transmembrane region" description="Helical" evidence="1">
    <location>
        <begin position="46"/>
        <end position="65"/>
    </location>
</feature>
<comment type="caution">
    <text evidence="2">The sequence shown here is derived from an EMBL/GenBank/DDBJ whole genome shotgun (WGS) entry which is preliminary data.</text>
</comment>
<accession>E7S118</accession>
<dbReference type="HOGENOM" id="CLU_2617649_0_0_4"/>
<evidence type="ECO:0000256" key="1">
    <source>
        <dbReference type="SAM" id="Phobius"/>
    </source>
</evidence>
<gene>
    <name evidence="2" type="ORF">HMPREF0551_2570</name>
</gene>
<name>E7S118_9BURK</name>
<keyword evidence="1" id="KW-1133">Transmembrane helix</keyword>
<sequence length="78" mass="8458">MAIVKLMAVMTALAVALIVVVTTWFTELNAISGMMDDFWAHARTKVIGGGIGIGVLAIAMVSTWVKLVKRLARVDWID</sequence>
<protein>
    <submittedName>
        <fullName evidence="2">Uncharacterized protein</fullName>
    </submittedName>
</protein>
<proteinExistence type="predicted"/>
<evidence type="ECO:0000313" key="2">
    <source>
        <dbReference type="EMBL" id="EFV93674.1"/>
    </source>
</evidence>
<reference evidence="2 3" key="1">
    <citation type="submission" date="2010-12" db="EMBL/GenBank/DDBJ databases">
        <authorList>
            <person name="Muzny D."/>
            <person name="Qin X."/>
            <person name="Deng J."/>
            <person name="Jiang H."/>
            <person name="Liu Y."/>
            <person name="Qu J."/>
            <person name="Song X.-Z."/>
            <person name="Zhang L."/>
            <person name="Thornton R."/>
            <person name="Coyle M."/>
            <person name="Francisco L."/>
            <person name="Jackson L."/>
            <person name="Javaid M."/>
            <person name="Korchina V."/>
            <person name="Kovar C."/>
            <person name="Mata R."/>
            <person name="Mathew T."/>
            <person name="Ngo R."/>
            <person name="Nguyen L."/>
            <person name="Nguyen N."/>
            <person name="Okwuonu G."/>
            <person name="Ongeri F."/>
            <person name="Pham C."/>
            <person name="Simmons D."/>
            <person name="Wilczek-Boney K."/>
            <person name="Hale W."/>
            <person name="Jakkamsetti A."/>
            <person name="Pham P."/>
            <person name="Ruth R."/>
            <person name="San Lucas F."/>
            <person name="Warren J."/>
            <person name="Zhang J."/>
            <person name="Zhao Z."/>
            <person name="Zhou C."/>
            <person name="Zhu D."/>
            <person name="Lee S."/>
            <person name="Bess C."/>
            <person name="Blankenburg K."/>
            <person name="Forbes L."/>
            <person name="Fu Q."/>
            <person name="Gubbala S."/>
            <person name="Hirani K."/>
            <person name="Jayaseelan J.C."/>
            <person name="Lara F."/>
            <person name="Munidasa M."/>
            <person name="Palculict T."/>
            <person name="Patil S."/>
            <person name="Pu L.-L."/>
            <person name="Saada N."/>
            <person name="Tang L."/>
            <person name="Weissenberger G."/>
            <person name="Zhu Y."/>
            <person name="Hemphill L."/>
            <person name="Shang Y."/>
            <person name="Youmans B."/>
            <person name="Ayvaz T."/>
            <person name="Ross M."/>
            <person name="Santibanez J."/>
            <person name="Aqrawi P."/>
            <person name="Gross S."/>
            <person name="Joshi V."/>
            <person name="Fowler G."/>
            <person name="Nazareth L."/>
            <person name="Reid J."/>
            <person name="Worley K."/>
            <person name="Petrosino J."/>
            <person name="Highlander S."/>
            <person name="Gibbs R."/>
        </authorList>
    </citation>
    <scope>NUCLEOTIDE SEQUENCE [LARGE SCALE GENOMIC DNA]</scope>
    <source>
        <strain evidence="2 3">ATCC 51599</strain>
    </source>
</reference>
<dbReference type="AlphaFoldDB" id="E7S118"/>
<organism evidence="2 3">
    <name type="scientific">Lautropia mirabilis ATCC 51599</name>
    <dbReference type="NCBI Taxonomy" id="887898"/>
    <lineage>
        <taxon>Bacteria</taxon>
        <taxon>Pseudomonadati</taxon>
        <taxon>Pseudomonadota</taxon>
        <taxon>Betaproteobacteria</taxon>
        <taxon>Burkholderiales</taxon>
        <taxon>Burkholderiaceae</taxon>
        <taxon>Lautropia</taxon>
    </lineage>
</organism>
<keyword evidence="1" id="KW-0472">Membrane</keyword>
<keyword evidence="3" id="KW-1185">Reference proteome</keyword>
<feature type="transmembrane region" description="Helical" evidence="1">
    <location>
        <begin position="7"/>
        <end position="26"/>
    </location>
</feature>
<dbReference type="EMBL" id="AEQP01000024">
    <property type="protein sequence ID" value="EFV93674.1"/>
    <property type="molecule type" value="Genomic_DNA"/>
</dbReference>
<keyword evidence="1" id="KW-0812">Transmembrane</keyword>
<dbReference type="Proteomes" id="UP000011021">
    <property type="component" value="Unassembled WGS sequence"/>
</dbReference>